<evidence type="ECO:0000313" key="6">
    <source>
        <dbReference type="Proteomes" id="UP000270343"/>
    </source>
</evidence>
<dbReference type="InterPro" id="IPR044861">
    <property type="entry name" value="IPNS-like_FE2OG_OXY"/>
</dbReference>
<evidence type="ECO:0000256" key="3">
    <source>
        <dbReference type="SAM" id="MobiDB-lite"/>
    </source>
</evidence>
<evidence type="ECO:0000313" key="5">
    <source>
        <dbReference type="EMBL" id="RKN74700.1"/>
    </source>
</evidence>
<dbReference type="InterPro" id="IPR050231">
    <property type="entry name" value="Iron_ascorbate_oxido_reductase"/>
</dbReference>
<protein>
    <submittedName>
        <fullName evidence="5">Isopenicillin N synthase family oxygenase</fullName>
    </submittedName>
</protein>
<gene>
    <name evidence="5" type="ORF">D7231_12840</name>
</gene>
<dbReference type="SUPFAM" id="SSF51197">
    <property type="entry name" value="Clavaminate synthase-like"/>
    <property type="match status" value="1"/>
</dbReference>
<comment type="pathway">
    <text evidence="1">Antibiotic biosynthesis.</text>
</comment>
<sequence>MRAVQDRADDRHPRVGPADRRLPRALPADGGWIPVPVIYDAFFVFLGDYLQRWTNGTYRAALHRVGPVPVDRVSIQYKHRPAYSTVGAPLEPFVSETDPPRYEPFDTGSQYASLLESLLEARCTARRT</sequence>
<feature type="compositionally biased region" description="Basic and acidic residues" evidence="3">
    <location>
        <begin position="1"/>
        <end position="22"/>
    </location>
</feature>
<dbReference type="InterPro" id="IPR027443">
    <property type="entry name" value="IPNS-like_sf"/>
</dbReference>
<dbReference type="PANTHER" id="PTHR47990">
    <property type="entry name" value="2-OXOGLUTARATE (2OG) AND FE(II)-DEPENDENT OXYGENASE SUPERFAMILY PROTEIN-RELATED"/>
    <property type="match status" value="1"/>
</dbReference>
<dbReference type="Proteomes" id="UP000270343">
    <property type="component" value="Unassembled WGS sequence"/>
</dbReference>
<dbReference type="EMBL" id="RBAM01000004">
    <property type="protein sequence ID" value="RKN74700.1"/>
    <property type="molecule type" value="Genomic_DNA"/>
</dbReference>
<evidence type="ECO:0000256" key="1">
    <source>
        <dbReference type="ARBA" id="ARBA00004792"/>
    </source>
</evidence>
<organism evidence="5 6">
    <name type="scientific">Streptomyces klenkii</name>
    <dbReference type="NCBI Taxonomy" id="1420899"/>
    <lineage>
        <taxon>Bacteria</taxon>
        <taxon>Bacillati</taxon>
        <taxon>Actinomycetota</taxon>
        <taxon>Actinomycetes</taxon>
        <taxon>Kitasatosporales</taxon>
        <taxon>Streptomycetaceae</taxon>
        <taxon>Streptomyces</taxon>
    </lineage>
</organism>
<evidence type="ECO:0000256" key="2">
    <source>
        <dbReference type="ARBA" id="ARBA00023194"/>
    </source>
</evidence>
<keyword evidence="2" id="KW-0045">Antibiotic biosynthesis</keyword>
<dbReference type="Pfam" id="PF03171">
    <property type="entry name" value="2OG-FeII_Oxy"/>
    <property type="match status" value="1"/>
</dbReference>
<proteinExistence type="predicted"/>
<dbReference type="GO" id="GO:0017000">
    <property type="term" value="P:antibiotic biosynthetic process"/>
    <property type="evidence" value="ECO:0007669"/>
    <property type="project" value="UniProtKB-KW"/>
</dbReference>
<accession>A0A3B0BPE0</accession>
<keyword evidence="6" id="KW-1185">Reference proteome</keyword>
<feature type="domain" description="Isopenicillin N synthase-like Fe(2+) 2OG dioxygenase" evidence="4">
    <location>
        <begin position="29"/>
        <end position="80"/>
    </location>
</feature>
<dbReference type="AlphaFoldDB" id="A0A3B0BPE0"/>
<comment type="caution">
    <text evidence="5">The sequence shown here is derived from an EMBL/GenBank/DDBJ whole genome shotgun (WGS) entry which is preliminary data.</text>
</comment>
<dbReference type="Gene3D" id="2.60.120.330">
    <property type="entry name" value="B-lactam Antibiotic, Isopenicillin N Synthase, Chain"/>
    <property type="match status" value="1"/>
</dbReference>
<reference evidence="5 6" key="1">
    <citation type="journal article" date="2015" name="Antonie Van Leeuwenhoek">
        <title>Streptomyces klenkii sp. nov., isolated from deep marine sediment.</title>
        <authorList>
            <person name="Veyisoglu A."/>
            <person name="Sahin N."/>
        </authorList>
    </citation>
    <scope>NUCLEOTIDE SEQUENCE [LARGE SCALE GENOMIC DNA]</scope>
    <source>
        <strain evidence="5 6">KCTC 29202</strain>
    </source>
</reference>
<evidence type="ECO:0000259" key="4">
    <source>
        <dbReference type="Pfam" id="PF03171"/>
    </source>
</evidence>
<feature type="region of interest" description="Disordered" evidence="3">
    <location>
        <begin position="1"/>
        <end position="28"/>
    </location>
</feature>
<name>A0A3B0BPE0_9ACTN</name>